<keyword evidence="2 4" id="KW-0547">Nucleotide-binding</keyword>
<dbReference type="PROSITE" id="PS00674">
    <property type="entry name" value="AAA"/>
    <property type="match status" value="1"/>
</dbReference>
<sequence>MATLSTQKISKLNANSPFSCYEACKKQLLKAVDWDEKSELTKALKEYVSVAERLRSLLRNGQGSMTREKWIDFQNQVSKTLGLVDERIDALSKSTNSSLPVIVDKTAKKHNVTGTQLRSGRNKTANMKGILSPSEKNENFEKILGRIQSEIVVSSPGIKWDQLVGLDSVKNVIHETIVLPSRRPDIFRGLRAPCRGLLLFGPPGNGKTLIAKAAATECESCFFSISTSSLTSKFFGESESLVKGLFYLAKRRQPSFIFIDEVDSLLSVRNEGEHEASRRLKTEFLIQFDGLNTTGEDRIFVMAATNRPWDLDEAVRRRFTKRVYIPMPDGTSRKAAILSLLSKGGIKSSLSIADVEQIVHMTKNFSYSDLAALTREAALCPIRELGPKIVRIQENRIRPLRKDDFVEALKTIRPSVCEEQLSKYIEWNESFGVTAK</sequence>
<evidence type="ECO:0000313" key="7">
    <source>
        <dbReference type="Proteomes" id="UP000030680"/>
    </source>
</evidence>
<dbReference type="EMBL" id="KB454484">
    <property type="protein sequence ID" value="EME32875.1"/>
    <property type="molecule type" value="Genomic_DNA"/>
</dbReference>
<dbReference type="Proteomes" id="UP000030680">
    <property type="component" value="Unassembled WGS sequence"/>
</dbReference>
<evidence type="ECO:0000256" key="2">
    <source>
        <dbReference type="ARBA" id="ARBA00022741"/>
    </source>
</evidence>
<dbReference type="eggNOG" id="KOG0740">
    <property type="taxonomic scope" value="Eukaryota"/>
</dbReference>
<dbReference type="GeneID" id="17091416"/>
<keyword evidence="3 4" id="KW-0067">ATP-binding</keyword>
<dbReference type="GO" id="GO:0005524">
    <property type="term" value="F:ATP binding"/>
    <property type="evidence" value="ECO:0007669"/>
    <property type="project" value="UniProtKB-KW"/>
</dbReference>
<evidence type="ECO:0000256" key="3">
    <source>
        <dbReference type="ARBA" id="ARBA00022840"/>
    </source>
</evidence>
<dbReference type="STRING" id="130081.M2X8J1"/>
<keyword evidence="7" id="KW-1185">Reference proteome</keyword>
<evidence type="ECO:0000256" key="4">
    <source>
        <dbReference type="RuleBase" id="RU003651"/>
    </source>
</evidence>
<feature type="domain" description="AAA+ ATPase" evidence="5">
    <location>
        <begin position="193"/>
        <end position="329"/>
    </location>
</feature>
<dbReference type="InterPro" id="IPR041569">
    <property type="entry name" value="AAA_lid_3"/>
</dbReference>
<dbReference type="SMART" id="SM00382">
    <property type="entry name" value="AAA"/>
    <property type="match status" value="1"/>
</dbReference>
<protein>
    <submittedName>
        <fullName evidence="6">AAA-type ATPase</fullName>
    </submittedName>
</protein>
<dbReference type="OMA" id="DAWNDAH"/>
<dbReference type="PANTHER" id="PTHR23074:SF17">
    <property type="entry name" value="FIDGETIN-LIKE PROTEIN 1"/>
    <property type="match status" value="1"/>
</dbReference>
<comment type="similarity">
    <text evidence="1 4">Belongs to the AAA ATPase family.</text>
</comment>
<dbReference type="SUPFAM" id="SSF52540">
    <property type="entry name" value="P-loop containing nucleoside triphosphate hydrolases"/>
    <property type="match status" value="1"/>
</dbReference>
<dbReference type="Gramene" id="EME32875">
    <property type="protein sequence ID" value="EME32875"/>
    <property type="gene ID" value="Gasu_02260"/>
</dbReference>
<dbReference type="KEGG" id="gsl:Gasu_02260"/>
<dbReference type="GO" id="GO:0016887">
    <property type="term" value="F:ATP hydrolysis activity"/>
    <property type="evidence" value="ECO:0007669"/>
    <property type="project" value="InterPro"/>
</dbReference>
<dbReference type="Pfam" id="PF09336">
    <property type="entry name" value="Vps4_C"/>
    <property type="match status" value="1"/>
</dbReference>
<organism evidence="6 7">
    <name type="scientific">Galdieria sulphuraria</name>
    <name type="common">Red alga</name>
    <dbReference type="NCBI Taxonomy" id="130081"/>
    <lineage>
        <taxon>Eukaryota</taxon>
        <taxon>Rhodophyta</taxon>
        <taxon>Bangiophyceae</taxon>
        <taxon>Galdieriales</taxon>
        <taxon>Galdieriaceae</taxon>
        <taxon>Galdieria</taxon>
    </lineage>
</organism>
<dbReference type="Gene3D" id="1.10.8.60">
    <property type="match status" value="1"/>
</dbReference>
<name>M2X8J1_GALSU</name>
<dbReference type="CDD" id="cd19509">
    <property type="entry name" value="RecA-like_VPS4-like"/>
    <property type="match status" value="1"/>
</dbReference>
<dbReference type="OrthoDB" id="10251136at2759"/>
<dbReference type="Pfam" id="PF17862">
    <property type="entry name" value="AAA_lid_3"/>
    <property type="match status" value="1"/>
</dbReference>
<dbReference type="InterPro" id="IPR003960">
    <property type="entry name" value="ATPase_AAA_CS"/>
</dbReference>
<proteinExistence type="inferred from homology"/>
<gene>
    <name evidence="6" type="ORF">Gasu_02260</name>
</gene>
<dbReference type="FunFam" id="3.40.50.300:FF:000093">
    <property type="entry name" value="Fidgetin-like 1"/>
    <property type="match status" value="1"/>
</dbReference>
<dbReference type="InterPro" id="IPR027417">
    <property type="entry name" value="P-loop_NTPase"/>
</dbReference>
<evidence type="ECO:0000259" key="5">
    <source>
        <dbReference type="SMART" id="SM00382"/>
    </source>
</evidence>
<dbReference type="InterPro" id="IPR050304">
    <property type="entry name" value="MT-severing_AAA_ATPase"/>
</dbReference>
<dbReference type="RefSeq" id="XP_005709395.1">
    <property type="nucleotide sequence ID" value="XM_005709338.1"/>
</dbReference>
<reference evidence="7" key="1">
    <citation type="journal article" date="2013" name="Science">
        <title>Gene transfer from bacteria and archaea facilitated evolution of an extremophilic eukaryote.</title>
        <authorList>
            <person name="Schonknecht G."/>
            <person name="Chen W.H."/>
            <person name="Ternes C.M."/>
            <person name="Barbier G.G."/>
            <person name="Shrestha R.P."/>
            <person name="Stanke M."/>
            <person name="Brautigam A."/>
            <person name="Baker B.J."/>
            <person name="Banfield J.F."/>
            <person name="Garavito R.M."/>
            <person name="Carr K."/>
            <person name="Wilkerson C."/>
            <person name="Rensing S.A."/>
            <person name="Gagneul D."/>
            <person name="Dickenson N.E."/>
            <person name="Oesterhelt C."/>
            <person name="Lercher M.J."/>
            <person name="Weber A.P."/>
        </authorList>
    </citation>
    <scope>NUCLEOTIDE SEQUENCE [LARGE SCALE GENOMIC DNA]</scope>
    <source>
        <strain evidence="7">074W</strain>
    </source>
</reference>
<dbReference type="InterPro" id="IPR015415">
    <property type="entry name" value="Spast_Vps4_C"/>
</dbReference>
<accession>M2X8J1</accession>
<dbReference type="InterPro" id="IPR003959">
    <property type="entry name" value="ATPase_AAA_core"/>
</dbReference>
<dbReference type="Pfam" id="PF00004">
    <property type="entry name" value="AAA"/>
    <property type="match status" value="1"/>
</dbReference>
<dbReference type="Gene3D" id="3.40.50.300">
    <property type="entry name" value="P-loop containing nucleotide triphosphate hydrolases"/>
    <property type="match status" value="1"/>
</dbReference>
<dbReference type="InterPro" id="IPR003593">
    <property type="entry name" value="AAA+_ATPase"/>
</dbReference>
<dbReference type="PANTHER" id="PTHR23074">
    <property type="entry name" value="AAA DOMAIN-CONTAINING"/>
    <property type="match status" value="1"/>
</dbReference>
<dbReference type="AlphaFoldDB" id="M2X8J1"/>
<evidence type="ECO:0000313" key="6">
    <source>
        <dbReference type="EMBL" id="EME32875.1"/>
    </source>
</evidence>
<dbReference type="FunFam" id="1.10.8.60:FF:000022">
    <property type="entry name" value="Fidgetin like 1"/>
    <property type="match status" value="1"/>
</dbReference>
<evidence type="ECO:0000256" key="1">
    <source>
        <dbReference type="ARBA" id="ARBA00006914"/>
    </source>
</evidence>